<feature type="transmembrane region" description="Helical" evidence="9">
    <location>
        <begin position="199"/>
        <end position="222"/>
    </location>
</feature>
<feature type="domain" description="Copper resistance protein D" evidence="11">
    <location>
        <begin position="329"/>
        <end position="421"/>
    </location>
</feature>
<dbReference type="InterPro" id="IPR007348">
    <property type="entry name" value="CopC_dom"/>
</dbReference>
<dbReference type="InterPro" id="IPR014756">
    <property type="entry name" value="Ig_E-set"/>
</dbReference>
<evidence type="ECO:0000256" key="4">
    <source>
        <dbReference type="ARBA" id="ARBA00022723"/>
    </source>
</evidence>
<evidence type="ECO:0000313" key="13">
    <source>
        <dbReference type="Proteomes" id="UP001596044"/>
    </source>
</evidence>
<evidence type="ECO:0000256" key="7">
    <source>
        <dbReference type="ARBA" id="ARBA00023008"/>
    </source>
</evidence>
<feature type="transmembrane region" description="Helical" evidence="9">
    <location>
        <begin position="234"/>
        <end position="262"/>
    </location>
</feature>
<comment type="subcellular location">
    <subcellularLocation>
        <location evidence="1">Cell membrane</location>
        <topology evidence="1">Multi-pass membrane protein</topology>
    </subcellularLocation>
</comment>
<dbReference type="Pfam" id="PF04234">
    <property type="entry name" value="CopC"/>
    <property type="match status" value="1"/>
</dbReference>
<dbReference type="SUPFAM" id="SSF81296">
    <property type="entry name" value="E set domains"/>
    <property type="match status" value="1"/>
</dbReference>
<gene>
    <name evidence="12" type="ORF">ACFPOG_15025</name>
</gene>
<keyword evidence="3 9" id="KW-0812">Transmembrane</keyword>
<organism evidence="12 13">
    <name type="scientific">Paenibacillus aestuarii</name>
    <dbReference type="NCBI Taxonomy" id="516965"/>
    <lineage>
        <taxon>Bacteria</taxon>
        <taxon>Bacillati</taxon>
        <taxon>Bacillota</taxon>
        <taxon>Bacilli</taxon>
        <taxon>Bacillales</taxon>
        <taxon>Paenibacillaceae</taxon>
        <taxon>Paenibacillus</taxon>
    </lineage>
</organism>
<evidence type="ECO:0000259" key="10">
    <source>
        <dbReference type="Pfam" id="PF04234"/>
    </source>
</evidence>
<sequence length="548" mass="60683">MIYSSRWKRLQVRLGLMMLVLAALMLSAVMAPRAAYAHASVVQATPEADSKFQDSPSEVKITFNERLDDGLFYIKVFDHTGREATHNQAQMSAEHTAVQLALPKLREGVYLISYHVISADGHPVGGSYPITIGNPPQEDRLNLPVTSSHQHGGSGPVTTKDMLQYASRGLWYLAVLALAGWVIWLRLPAQGGAEARKAVGSWTLNLQRVHLITLLLLIFTHVEDLLGDGGVQDLWRLFSATSVGVSWLLLLIISLVGFAVVGRWAGLDVVFAVALLAAKSFSGHAASFEPQWATIGLDFIHLAAAALWVGGLILLAVKWRNQSQALNSFLRAFSNMALLSIIVLTVTGAISVLLFLPNLHYLLYSSWGTLLFVKIGLVLLVAIVGMIIRLYLRKQQEQMAKLWLKVDLTLMIIIVAVVGILTYVAPIPSNQPLNWHQMGEKVHVSADITPKVQGTNTFVAKVWLPEQSGTPKQVQMILNYQDDKSIAPISVPIVPFDDKTMEDSYGLKKYSYKVSGAYLPFRGNWDLEMRVMDQDDNETVYHKTFIVY</sequence>
<dbReference type="InterPro" id="IPR014755">
    <property type="entry name" value="Cu-Rt/internalin_Ig-like"/>
</dbReference>
<dbReference type="PANTHER" id="PTHR34820">
    <property type="entry name" value="INNER MEMBRANE PROTEIN YEBZ"/>
    <property type="match status" value="1"/>
</dbReference>
<evidence type="ECO:0000256" key="5">
    <source>
        <dbReference type="ARBA" id="ARBA00022729"/>
    </source>
</evidence>
<feature type="transmembrane region" description="Helical" evidence="9">
    <location>
        <begin position="404"/>
        <end position="425"/>
    </location>
</feature>
<evidence type="ECO:0000256" key="8">
    <source>
        <dbReference type="ARBA" id="ARBA00023136"/>
    </source>
</evidence>
<evidence type="ECO:0000313" key="12">
    <source>
        <dbReference type="EMBL" id="MFC5449581.1"/>
    </source>
</evidence>
<protein>
    <submittedName>
        <fullName evidence="12">Copper resistance CopC/CopD family protein</fullName>
    </submittedName>
</protein>
<feature type="transmembrane region" description="Helical" evidence="9">
    <location>
        <begin position="269"/>
        <end position="287"/>
    </location>
</feature>
<dbReference type="Gene3D" id="2.60.40.1220">
    <property type="match status" value="1"/>
</dbReference>
<name>A0ABW0KAM9_9BACL</name>
<dbReference type="EMBL" id="JBHSMJ010000020">
    <property type="protein sequence ID" value="MFC5449581.1"/>
    <property type="molecule type" value="Genomic_DNA"/>
</dbReference>
<feature type="transmembrane region" description="Helical" evidence="9">
    <location>
        <begin position="169"/>
        <end position="187"/>
    </location>
</feature>
<keyword evidence="13" id="KW-1185">Reference proteome</keyword>
<keyword evidence="2" id="KW-1003">Cell membrane</keyword>
<keyword evidence="6 9" id="KW-1133">Transmembrane helix</keyword>
<proteinExistence type="predicted"/>
<feature type="domain" description="CopC" evidence="10">
    <location>
        <begin position="38"/>
        <end position="131"/>
    </location>
</feature>
<feature type="transmembrane region" description="Helical" evidence="9">
    <location>
        <begin position="299"/>
        <end position="317"/>
    </location>
</feature>
<dbReference type="Proteomes" id="UP001596044">
    <property type="component" value="Unassembled WGS sequence"/>
</dbReference>
<dbReference type="PANTHER" id="PTHR34820:SF4">
    <property type="entry name" value="INNER MEMBRANE PROTEIN YEBZ"/>
    <property type="match status" value="1"/>
</dbReference>
<keyword evidence="5" id="KW-0732">Signal</keyword>
<evidence type="ECO:0000256" key="1">
    <source>
        <dbReference type="ARBA" id="ARBA00004651"/>
    </source>
</evidence>
<evidence type="ECO:0000256" key="3">
    <source>
        <dbReference type="ARBA" id="ARBA00022692"/>
    </source>
</evidence>
<keyword evidence="8 9" id="KW-0472">Membrane</keyword>
<dbReference type="Pfam" id="PF05425">
    <property type="entry name" value="CopD"/>
    <property type="match status" value="1"/>
</dbReference>
<evidence type="ECO:0000256" key="2">
    <source>
        <dbReference type="ARBA" id="ARBA00022475"/>
    </source>
</evidence>
<dbReference type="InterPro" id="IPR008457">
    <property type="entry name" value="Cu-R_CopD_dom"/>
</dbReference>
<dbReference type="RefSeq" id="WP_270877574.1">
    <property type="nucleotide sequence ID" value="NZ_JAQFVF010000002.1"/>
</dbReference>
<accession>A0ABW0KAM9</accession>
<evidence type="ECO:0000256" key="6">
    <source>
        <dbReference type="ARBA" id="ARBA00022989"/>
    </source>
</evidence>
<keyword evidence="4" id="KW-0479">Metal-binding</keyword>
<reference evidence="13" key="1">
    <citation type="journal article" date="2019" name="Int. J. Syst. Evol. Microbiol.">
        <title>The Global Catalogue of Microorganisms (GCM) 10K type strain sequencing project: providing services to taxonomists for standard genome sequencing and annotation.</title>
        <authorList>
            <consortium name="The Broad Institute Genomics Platform"/>
            <consortium name="The Broad Institute Genome Sequencing Center for Infectious Disease"/>
            <person name="Wu L."/>
            <person name="Ma J."/>
        </authorList>
    </citation>
    <scope>NUCLEOTIDE SEQUENCE [LARGE SCALE GENOMIC DNA]</scope>
    <source>
        <strain evidence="13">KACC 11904</strain>
    </source>
</reference>
<dbReference type="InterPro" id="IPR032694">
    <property type="entry name" value="CopC/D"/>
</dbReference>
<feature type="transmembrane region" description="Helical" evidence="9">
    <location>
        <begin position="371"/>
        <end position="392"/>
    </location>
</feature>
<feature type="transmembrane region" description="Helical" evidence="9">
    <location>
        <begin position="337"/>
        <end position="359"/>
    </location>
</feature>
<evidence type="ECO:0000259" key="11">
    <source>
        <dbReference type="Pfam" id="PF05425"/>
    </source>
</evidence>
<comment type="caution">
    <text evidence="12">The sequence shown here is derived from an EMBL/GenBank/DDBJ whole genome shotgun (WGS) entry which is preliminary data.</text>
</comment>
<evidence type="ECO:0000256" key="9">
    <source>
        <dbReference type="SAM" id="Phobius"/>
    </source>
</evidence>
<keyword evidence="7" id="KW-0186">Copper</keyword>